<evidence type="ECO:0000313" key="3">
    <source>
        <dbReference type="Proteomes" id="UP000076407"/>
    </source>
</evidence>
<keyword evidence="1" id="KW-0472">Membrane</keyword>
<reference evidence="2" key="1">
    <citation type="submission" date="2020-05" db="UniProtKB">
        <authorList>
            <consortium name="EnsemblMetazoa"/>
        </authorList>
    </citation>
    <scope>IDENTIFICATION</scope>
    <source>
        <strain evidence="2">SANGQUA</strain>
    </source>
</reference>
<accession>A0A182XRX8</accession>
<keyword evidence="1" id="KW-1133">Transmembrane helix</keyword>
<dbReference type="VEuPathDB" id="VectorBase:AQUA014597"/>
<dbReference type="AlphaFoldDB" id="A0A182XRX8"/>
<dbReference type="Proteomes" id="UP000076407">
    <property type="component" value="Unassembled WGS sequence"/>
</dbReference>
<proteinExistence type="predicted"/>
<organism evidence="2 3">
    <name type="scientific">Anopheles quadriannulatus</name>
    <name type="common">Mosquito</name>
    <dbReference type="NCBI Taxonomy" id="34691"/>
    <lineage>
        <taxon>Eukaryota</taxon>
        <taxon>Metazoa</taxon>
        <taxon>Ecdysozoa</taxon>
        <taxon>Arthropoda</taxon>
        <taxon>Hexapoda</taxon>
        <taxon>Insecta</taxon>
        <taxon>Pterygota</taxon>
        <taxon>Neoptera</taxon>
        <taxon>Endopterygota</taxon>
        <taxon>Diptera</taxon>
        <taxon>Nematocera</taxon>
        <taxon>Culicoidea</taxon>
        <taxon>Culicidae</taxon>
        <taxon>Anophelinae</taxon>
        <taxon>Anopheles</taxon>
    </lineage>
</organism>
<sequence length="67" mass="8137">MMEPFLVFVFYFCSVTMLVIVLLILWFTCLIFSCFVLFRFLLRNYFHFRLSVLHLHFTMVNLSEALC</sequence>
<feature type="transmembrane region" description="Helical" evidence="1">
    <location>
        <begin position="6"/>
        <end position="38"/>
    </location>
</feature>
<keyword evidence="1" id="KW-0812">Transmembrane</keyword>
<name>A0A182XRX8_ANOQN</name>
<keyword evidence="3" id="KW-1185">Reference proteome</keyword>
<protein>
    <submittedName>
        <fullName evidence="2">Uncharacterized protein</fullName>
    </submittedName>
</protein>
<evidence type="ECO:0000256" key="1">
    <source>
        <dbReference type="SAM" id="Phobius"/>
    </source>
</evidence>
<evidence type="ECO:0000313" key="2">
    <source>
        <dbReference type="EnsemblMetazoa" id="AQUA014597-PA"/>
    </source>
</evidence>
<dbReference type="EnsemblMetazoa" id="AQUA014597-RA">
    <property type="protein sequence ID" value="AQUA014597-PA"/>
    <property type="gene ID" value="AQUA014597"/>
</dbReference>